<sequence length="553" mass="59202">MASSVMTSGRALAGCHATRRSSSRRGTHQQQHRSSSSSSSIRSVAMHGRGDGRGFDMAMGWRESSLSSMVNASSSIGWWSSSSSFGGRRRGRRHRAVVASSELAASGGEAVRVLVVGGGGREHALVWAMARSSQCARIFCAPGNAGIEREPKTSLVSKEELDCDKHEDVVEFCNENGVSLVVIGPEAELVAGLADSLRENGIRAFGPSRKAAQLEGSKTFMKDLCDKYGIPTAGYEVFVDPEKAKAYLGRKDEFPVVVKADGLAAGKGVVVAQTMEEATEAVDSMLLGNRFGSAGSSIVIEDFLAGEEASFFVIVDSKGNTQPLHSAQDHKAAYDGDRGPNTGGMGAYSPAPVLTPEMEAEVMESVIEPLVRGLREEGCPFQGVIFAGLMIDDEGAVKVLEFNVRFGDPECEVLMHRLQTDLLDIILSSCDGTLDKFDDDGEGIQWRDDPALVVIMAAEGYPGEYDKGTVIKMIEEEEGGGGAKVFHAGTKEGEEGETLAVGGRVLAVTASGSTVKEAQKKAYEAVDNRIDWPQGFCRRDIGWRAVQREERDE</sequence>
<dbReference type="NCBIfam" id="TIGR00877">
    <property type="entry name" value="purD"/>
    <property type="match status" value="1"/>
</dbReference>
<dbReference type="Gene3D" id="3.30.470.20">
    <property type="entry name" value="ATP-grasp fold, B domain"/>
    <property type="match status" value="1"/>
</dbReference>
<dbReference type="FunFam" id="3.90.600.10:FF:000001">
    <property type="entry name" value="Trifunctional purine biosynthetic protein adenosine-3"/>
    <property type="match status" value="1"/>
</dbReference>
<evidence type="ECO:0000259" key="14">
    <source>
        <dbReference type="PROSITE" id="PS50975"/>
    </source>
</evidence>
<dbReference type="InterPro" id="IPR011054">
    <property type="entry name" value="Rudment_hybrid_motif"/>
</dbReference>
<dbReference type="AlphaFoldDB" id="A0A7S2WXW9"/>
<protein>
    <recommendedName>
        <fullName evidence="2">phosphoribosylamine--glycine ligase</fullName>
        <ecNumber evidence="2">6.3.4.13</ecNumber>
    </recommendedName>
    <alternativeName>
        <fullName evidence="10">Glycinamide ribonucleotide synthetase</fullName>
    </alternativeName>
    <alternativeName>
        <fullName evidence="11">Phosphoribosylglycinamide synthetase</fullName>
    </alternativeName>
</protein>
<dbReference type="GO" id="GO:0006189">
    <property type="term" value="P:'de novo' IMP biosynthetic process"/>
    <property type="evidence" value="ECO:0007669"/>
    <property type="project" value="UniProtKB-UniPathway"/>
</dbReference>
<evidence type="ECO:0000256" key="9">
    <source>
        <dbReference type="ARBA" id="ARBA00038345"/>
    </source>
</evidence>
<dbReference type="InterPro" id="IPR020559">
    <property type="entry name" value="PRibGlycinamide_synth_CS"/>
</dbReference>
<keyword evidence="6" id="KW-0658">Purine biosynthesis</keyword>
<dbReference type="HAMAP" id="MF_00138">
    <property type="entry name" value="GARS"/>
    <property type="match status" value="1"/>
</dbReference>
<evidence type="ECO:0000256" key="5">
    <source>
        <dbReference type="ARBA" id="ARBA00022741"/>
    </source>
</evidence>
<evidence type="ECO:0000256" key="8">
    <source>
        <dbReference type="ARBA" id="ARBA00023211"/>
    </source>
</evidence>
<dbReference type="GO" id="GO:0005524">
    <property type="term" value="F:ATP binding"/>
    <property type="evidence" value="ECO:0007669"/>
    <property type="project" value="UniProtKB-UniRule"/>
</dbReference>
<dbReference type="GO" id="GO:0046872">
    <property type="term" value="F:metal ion binding"/>
    <property type="evidence" value="ECO:0007669"/>
    <property type="project" value="UniProtKB-KW"/>
</dbReference>
<evidence type="ECO:0000256" key="4">
    <source>
        <dbReference type="ARBA" id="ARBA00022723"/>
    </source>
</evidence>
<dbReference type="PROSITE" id="PS00184">
    <property type="entry name" value="GARS"/>
    <property type="match status" value="1"/>
</dbReference>
<dbReference type="GO" id="GO:0009113">
    <property type="term" value="P:purine nucleobase biosynthetic process"/>
    <property type="evidence" value="ECO:0007669"/>
    <property type="project" value="InterPro"/>
</dbReference>
<evidence type="ECO:0000256" key="13">
    <source>
        <dbReference type="SAM" id="MobiDB-lite"/>
    </source>
</evidence>
<keyword evidence="4" id="KW-0479">Metal-binding</keyword>
<dbReference type="Pfam" id="PF02843">
    <property type="entry name" value="GARS_C"/>
    <property type="match status" value="1"/>
</dbReference>
<gene>
    <name evidence="15" type="ORF">CPRI1469_LOCUS3136</name>
</gene>
<organism evidence="15">
    <name type="scientific">Chloropicon primus</name>
    <dbReference type="NCBI Taxonomy" id="1764295"/>
    <lineage>
        <taxon>Eukaryota</taxon>
        <taxon>Viridiplantae</taxon>
        <taxon>Chlorophyta</taxon>
        <taxon>Chloropicophyceae</taxon>
        <taxon>Chloropicales</taxon>
        <taxon>Chloropicaceae</taxon>
        <taxon>Chloropicon</taxon>
    </lineage>
</organism>
<name>A0A7S2WXW9_9CHLO</name>
<dbReference type="InterPro" id="IPR011761">
    <property type="entry name" value="ATP-grasp"/>
</dbReference>
<feature type="compositionally biased region" description="Low complexity" evidence="13">
    <location>
        <begin position="32"/>
        <end position="43"/>
    </location>
</feature>
<dbReference type="InterPro" id="IPR016185">
    <property type="entry name" value="PreATP-grasp_dom_sf"/>
</dbReference>
<dbReference type="Gene3D" id="3.30.1490.20">
    <property type="entry name" value="ATP-grasp fold, A domain"/>
    <property type="match status" value="1"/>
</dbReference>
<feature type="domain" description="ATP-grasp" evidence="14">
    <location>
        <begin position="222"/>
        <end position="431"/>
    </location>
</feature>
<evidence type="ECO:0000256" key="12">
    <source>
        <dbReference type="PROSITE-ProRule" id="PRU00409"/>
    </source>
</evidence>
<dbReference type="SUPFAM" id="SSF52440">
    <property type="entry name" value="PreATP-grasp domain"/>
    <property type="match status" value="1"/>
</dbReference>
<dbReference type="PANTHER" id="PTHR43472">
    <property type="entry name" value="PHOSPHORIBOSYLAMINE--GLYCINE LIGASE"/>
    <property type="match status" value="1"/>
</dbReference>
<comment type="similarity">
    <text evidence="9">Belongs to the GARS family.</text>
</comment>
<keyword evidence="5 12" id="KW-0547">Nucleotide-binding</keyword>
<proteinExistence type="inferred from homology"/>
<dbReference type="InterPro" id="IPR020561">
    <property type="entry name" value="PRibGlycinamid_synth_ATP-grasp"/>
</dbReference>
<dbReference type="FunFam" id="3.30.1490.20:FF:000006">
    <property type="entry name" value="phosphoribosylamine--glycine ligase, chloroplastic-like"/>
    <property type="match status" value="1"/>
</dbReference>
<dbReference type="Pfam" id="PF01071">
    <property type="entry name" value="GARS_A"/>
    <property type="match status" value="1"/>
</dbReference>
<dbReference type="SMART" id="SM01209">
    <property type="entry name" value="GARS_A"/>
    <property type="match status" value="1"/>
</dbReference>
<evidence type="ECO:0000313" key="15">
    <source>
        <dbReference type="EMBL" id="CAD9714284.1"/>
    </source>
</evidence>
<dbReference type="EC" id="6.3.4.13" evidence="2"/>
<dbReference type="EMBL" id="HBHL01004842">
    <property type="protein sequence ID" value="CAD9714284.1"/>
    <property type="molecule type" value="Transcribed_RNA"/>
</dbReference>
<evidence type="ECO:0000256" key="3">
    <source>
        <dbReference type="ARBA" id="ARBA00022598"/>
    </source>
</evidence>
<evidence type="ECO:0000256" key="7">
    <source>
        <dbReference type="ARBA" id="ARBA00022840"/>
    </source>
</evidence>
<dbReference type="Gene3D" id="3.90.600.10">
    <property type="entry name" value="Phosphoribosylglycinamide synthetase, C-terminal domain"/>
    <property type="match status" value="1"/>
</dbReference>
<dbReference type="SUPFAM" id="SSF51246">
    <property type="entry name" value="Rudiment single hybrid motif"/>
    <property type="match status" value="1"/>
</dbReference>
<keyword evidence="7 12" id="KW-0067">ATP-binding</keyword>
<comment type="pathway">
    <text evidence="1">Purine metabolism; IMP biosynthesis via de novo pathway; N(1)-(5-phospho-D-ribosyl)glycinamide from 5-phospho-alpha-D-ribose 1-diphosphate: step 2/2.</text>
</comment>
<evidence type="ECO:0000256" key="6">
    <source>
        <dbReference type="ARBA" id="ARBA00022755"/>
    </source>
</evidence>
<dbReference type="FunFam" id="3.40.50.20:FF:000006">
    <property type="entry name" value="Phosphoribosylamine--glycine ligase, chloroplastic"/>
    <property type="match status" value="1"/>
</dbReference>
<dbReference type="SMART" id="SM01210">
    <property type="entry name" value="GARS_C"/>
    <property type="match status" value="1"/>
</dbReference>
<reference evidence="15" key="1">
    <citation type="submission" date="2021-01" db="EMBL/GenBank/DDBJ databases">
        <authorList>
            <person name="Corre E."/>
            <person name="Pelletier E."/>
            <person name="Niang G."/>
            <person name="Scheremetjew M."/>
            <person name="Finn R."/>
            <person name="Kale V."/>
            <person name="Holt S."/>
            <person name="Cochrane G."/>
            <person name="Meng A."/>
            <person name="Brown T."/>
            <person name="Cohen L."/>
        </authorList>
    </citation>
    <scope>NUCLEOTIDE SEQUENCE</scope>
    <source>
        <strain evidence="15">CCMP1205</strain>
    </source>
</reference>
<dbReference type="PANTHER" id="PTHR43472:SF1">
    <property type="entry name" value="PHOSPHORIBOSYLAMINE--GLYCINE LIGASE, CHLOROPLASTIC"/>
    <property type="match status" value="1"/>
</dbReference>
<evidence type="ECO:0000256" key="10">
    <source>
        <dbReference type="ARBA" id="ARBA00042242"/>
    </source>
</evidence>
<dbReference type="PROSITE" id="PS50975">
    <property type="entry name" value="ATP_GRASP"/>
    <property type="match status" value="1"/>
</dbReference>
<dbReference type="InterPro" id="IPR020560">
    <property type="entry name" value="PRibGlycinamide_synth_C-dom"/>
</dbReference>
<evidence type="ECO:0000256" key="2">
    <source>
        <dbReference type="ARBA" id="ARBA00013255"/>
    </source>
</evidence>
<dbReference type="Pfam" id="PF02844">
    <property type="entry name" value="GARS_N"/>
    <property type="match status" value="1"/>
</dbReference>
<dbReference type="InterPro" id="IPR000115">
    <property type="entry name" value="PRibGlycinamide_synth"/>
</dbReference>
<evidence type="ECO:0000256" key="11">
    <source>
        <dbReference type="ARBA" id="ARBA00042864"/>
    </source>
</evidence>
<dbReference type="GO" id="GO:0004637">
    <property type="term" value="F:phosphoribosylamine-glycine ligase activity"/>
    <property type="evidence" value="ECO:0007669"/>
    <property type="project" value="UniProtKB-EC"/>
</dbReference>
<accession>A0A7S2WXW9</accession>
<feature type="compositionally biased region" description="Basic residues" evidence="13">
    <location>
        <begin position="17"/>
        <end position="31"/>
    </location>
</feature>
<feature type="region of interest" description="Disordered" evidence="13">
    <location>
        <begin position="1"/>
        <end position="54"/>
    </location>
</feature>
<evidence type="ECO:0000256" key="1">
    <source>
        <dbReference type="ARBA" id="ARBA00005174"/>
    </source>
</evidence>
<dbReference type="InterPro" id="IPR037123">
    <property type="entry name" value="PRibGlycinamide_synth_C_sf"/>
</dbReference>
<dbReference type="Gene3D" id="3.40.50.20">
    <property type="match status" value="1"/>
</dbReference>
<keyword evidence="8" id="KW-0464">Manganese</keyword>
<dbReference type="SUPFAM" id="SSF56059">
    <property type="entry name" value="Glutathione synthetase ATP-binding domain-like"/>
    <property type="match status" value="1"/>
</dbReference>
<dbReference type="InterPro" id="IPR013815">
    <property type="entry name" value="ATP_grasp_subdomain_1"/>
</dbReference>
<dbReference type="UniPathway" id="UPA00074">
    <property type="reaction ID" value="UER00125"/>
</dbReference>
<keyword evidence="3" id="KW-0436">Ligase</keyword>
<dbReference type="InterPro" id="IPR020562">
    <property type="entry name" value="PRibGlycinamide_synth_N"/>
</dbReference>